<dbReference type="InterPro" id="IPR048273">
    <property type="entry name" value="Luciferase"/>
</dbReference>
<evidence type="ECO:0000256" key="1">
    <source>
        <dbReference type="SAM" id="Phobius"/>
    </source>
</evidence>
<sequence>MAEAQTMTSSQQPPTTISLQNSLSLLTSFSTLAILLPFLLYLHFDYLAFLSLGPGGTPSTLSGYIRVKLLACFALSDPYEPGLPPLRLQNQSGYLPSLSKRPGPRPCTRGIAPHRQVTQKSTPHLYSLLASAIEELGRSSDDLRIGTSCFEKNGTGLFSTSPAKRTCAGEVTHAHPSDGSMHLTLHPADAKVVLEAGWGERHPLARGGWFERFVPAGFVMVYAPVCEGDVGVVMGVVRAAASFVGGAEVPGERVMGP</sequence>
<dbReference type="PANTHER" id="PTHR38695:SF1">
    <property type="entry name" value="AMINO ACID PERMEASE_ SLC12A DOMAIN-CONTAINING PROTEIN"/>
    <property type="match status" value="1"/>
</dbReference>
<feature type="domain" description="Luciferase" evidence="2">
    <location>
        <begin position="169"/>
        <end position="240"/>
    </location>
</feature>
<dbReference type="Pfam" id="PF17648">
    <property type="entry name" value="Luciferase"/>
    <property type="match status" value="1"/>
</dbReference>
<protein>
    <recommendedName>
        <fullName evidence="2">Luciferase domain-containing protein</fullName>
    </recommendedName>
</protein>
<keyword evidence="1" id="KW-1133">Transmembrane helix</keyword>
<comment type="caution">
    <text evidence="3">The sequence shown here is derived from an EMBL/GenBank/DDBJ whole genome shotgun (WGS) entry which is preliminary data.</text>
</comment>
<feature type="transmembrane region" description="Helical" evidence="1">
    <location>
        <begin position="23"/>
        <end position="42"/>
    </location>
</feature>
<dbReference type="EMBL" id="JAVRRL010000050">
    <property type="protein sequence ID" value="KAK5110348.1"/>
    <property type="molecule type" value="Genomic_DNA"/>
</dbReference>
<dbReference type="PANTHER" id="PTHR38695">
    <property type="entry name" value="AMINO ACID PERMEASE_ SLC12A DOMAIN-CONTAINING PROTEIN"/>
    <property type="match status" value="1"/>
</dbReference>
<dbReference type="Proteomes" id="UP001310890">
    <property type="component" value="Unassembled WGS sequence"/>
</dbReference>
<gene>
    <name evidence="3" type="ORF">LTR62_006056</name>
</gene>
<proteinExistence type="predicted"/>
<keyword evidence="1" id="KW-0812">Transmembrane</keyword>
<dbReference type="InterPro" id="IPR040841">
    <property type="entry name" value="Luciferase_dom"/>
</dbReference>
<evidence type="ECO:0000313" key="4">
    <source>
        <dbReference type="Proteomes" id="UP001310890"/>
    </source>
</evidence>
<organism evidence="3 4">
    <name type="scientific">Meristemomyces frigidus</name>
    <dbReference type="NCBI Taxonomy" id="1508187"/>
    <lineage>
        <taxon>Eukaryota</taxon>
        <taxon>Fungi</taxon>
        <taxon>Dikarya</taxon>
        <taxon>Ascomycota</taxon>
        <taxon>Pezizomycotina</taxon>
        <taxon>Dothideomycetes</taxon>
        <taxon>Dothideomycetidae</taxon>
        <taxon>Mycosphaerellales</taxon>
        <taxon>Teratosphaeriaceae</taxon>
        <taxon>Meristemomyces</taxon>
    </lineage>
</organism>
<evidence type="ECO:0000313" key="3">
    <source>
        <dbReference type="EMBL" id="KAK5110348.1"/>
    </source>
</evidence>
<reference evidence="3" key="1">
    <citation type="submission" date="2023-08" db="EMBL/GenBank/DDBJ databases">
        <title>Black Yeasts Isolated from many extreme environments.</title>
        <authorList>
            <person name="Coleine C."/>
            <person name="Stajich J.E."/>
            <person name="Selbmann L."/>
        </authorList>
    </citation>
    <scope>NUCLEOTIDE SEQUENCE</scope>
    <source>
        <strain evidence="3">CCFEE 5401</strain>
    </source>
</reference>
<dbReference type="AlphaFoldDB" id="A0AAN7TNW1"/>
<name>A0AAN7TNW1_9PEZI</name>
<evidence type="ECO:0000259" key="2">
    <source>
        <dbReference type="Pfam" id="PF17648"/>
    </source>
</evidence>
<keyword evidence="1" id="KW-0472">Membrane</keyword>
<accession>A0AAN7TNW1</accession>